<dbReference type="Gene3D" id="3.50.50.60">
    <property type="entry name" value="FAD/NAD(P)-binding domain"/>
    <property type="match status" value="1"/>
</dbReference>
<gene>
    <name evidence="4" type="primary">LOC115225496</name>
</gene>
<dbReference type="GO" id="GO:0005576">
    <property type="term" value="C:extracellular region"/>
    <property type="evidence" value="ECO:0007669"/>
    <property type="project" value="TreeGrafter"/>
</dbReference>
<dbReference type="PANTHER" id="PTHR23357">
    <property type="entry name" value="RENALASE"/>
    <property type="match status" value="1"/>
</dbReference>
<sequence>MAAVSRVLIVGAGLSGALTAALLRKELSHVHISVWEKARGAGGRMSTSRSDKNSNCSVDMGAQYISTSAERQQKYSQIYDQLFSTGLLQPFKGLIEGESPGGHSLQNFVCPKGFSALVKHFLSSAAPVDVKFESRVVSITKHPTTASNQLVVSTESGHQDTFDAVILTVPIPQLFLLEGDIPKILNSNKTLKEQLESVSYSSRFCLGIYYPPGTTLNLPWTAKYIDGHPCLRYICVDTQKRGTADPQGAQSIVVHSSVPWGVEHVEESKDDVKPIMLDYVRGLLPNLPDPEFVKGHKWRYSQVRTPFPGSPGCVQLSKDPSLLVGGDGFSYSKFEGCIDSANSLVAAVLHH</sequence>
<dbReference type="InterPro" id="IPR036188">
    <property type="entry name" value="FAD/NAD-bd_sf"/>
</dbReference>
<dbReference type="InterPro" id="IPR040174">
    <property type="entry name" value="RNLS"/>
</dbReference>
<dbReference type="Gene3D" id="3.90.660.10">
    <property type="match status" value="1"/>
</dbReference>
<dbReference type="KEGG" id="osn:115225496"/>
<dbReference type="InterPro" id="IPR002937">
    <property type="entry name" value="Amino_oxidase"/>
</dbReference>
<evidence type="ECO:0000256" key="1">
    <source>
        <dbReference type="SAM" id="SignalP"/>
    </source>
</evidence>
<dbReference type="Proteomes" id="UP000515154">
    <property type="component" value="Linkage group LG27"/>
</dbReference>
<dbReference type="Pfam" id="PF13450">
    <property type="entry name" value="NAD_binding_8"/>
    <property type="match status" value="1"/>
</dbReference>
<evidence type="ECO:0000313" key="4">
    <source>
        <dbReference type="RefSeq" id="XP_029652310.1"/>
    </source>
</evidence>
<keyword evidence="3" id="KW-1185">Reference proteome</keyword>
<feature type="signal peptide" evidence="1">
    <location>
        <begin position="1"/>
        <end position="19"/>
    </location>
</feature>
<dbReference type="GO" id="GO:0016651">
    <property type="term" value="F:oxidoreductase activity, acting on NAD(P)H"/>
    <property type="evidence" value="ECO:0007669"/>
    <property type="project" value="InterPro"/>
</dbReference>
<reference evidence="4" key="1">
    <citation type="submission" date="2025-08" db="UniProtKB">
        <authorList>
            <consortium name="RefSeq"/>
        </authorList>
    </citation>
    <scope>IDENTIFICATION</scope>
</reference>
<feature type="chain" id="PRO_5027968972" evidence="1">
    <location>
        <begin position="20"/>
        <end position="351"/>
    </location>
</feature>
<dbReference type="SUPFAM" id="SSF51905">
    <property type="entry name" value="FAD/NAD(P)-binding domain"/>
    <property type="match status" value="1"/>
</dbReference>
<dbReference type="RefSeq" id="XP_029652310.1">
    <property type="nucleotide sequence ID" value="XM_029796450.2"/>
</dbReference>
<keyword evidence="1" id="KW-0732">Signal</keyword>
<feature type="domain" description="Amine oxidase" evidence="2">
    <location>
        <begin position="107"/>
        <end position="348"/>
    </location>
</feature>
<evidence type="ECO:0000313" key="3">
    <source>
        <dbReference type="Proteomes" id="UP000515154"/>
    </source>
</evidence>
<organism evidence="3 4">
    <name type="scientific">Octopus sinensis</name>
    <name type="common">East Asian common octopus</name>
    <dbReference type="NCBI Taxonomy" id="2607531"/>
    <lineage>
        <taxon>Eukaryota</taxon>
        <taxon>Metazoa</taxon>
        <taxon>Spiralia</taxon>
        <taxon>Lophotrochozoa</taxon>
        <taxon>Mollusca</taxon>
        <taxon>Cephalopoda</taxon>
        <taxon>Coleoidea</taxon>
        <taxon>Octopodiformes</taxon>
        <taxon>Octopoda</taxon>
        <taxon>Incirrata</taxon>
        <taxon>Octopodidae</taxon>
        <taxon>Octopus</taxon>
    </lineage>
</organism>
<dbReference type="Pfam" id="PF01593">
    <property type="entry name" value="Amino_oxidase"/>
    <property type="match status" value="1"/>
</dbReference>
<proteinExistence type="predicted"/>
<accession>A0A6P7TQZ7</accession>
<evidence type="ECO:0000259" key="2">
    <source>
        <dbReference type="Pfam" id="PF01593"/>
    </source>
</evidence>
<name>A0A6P7TQZ7_9MOLL</name>
<dbReference type="PANTHER" id="PTHR23357:SF1">
    <property type="entry name" value="RENALASE"/>
    <property type="match status" value="1"/>
</dbReference>
<dbReference type="AlphaFoldDB" id="A0A6P7TQZ7"/>
<protein>
    <submittedName>
        <fullName evidence="4">Renalase-like isoform X1</fullName>
    </submittedName>
</protein>